<sequence>MQFEITPAAREYIRNKGGVITVKLEKRQTGCGCCGATEVESPSVRLGAPQAEIDHYQKVTSSDAAIYVHSSLQNTSELTSPKIDVERTLFGRKLVLYGLTQE</sequence>
<gene>
    <name evidence="1" type="ORF">Q4T40_02530</name>
</gene>
<reference evidence="1 2" key="1">
    <citation type="submission" date="2023-07" db="EMBL/GenBank/DDBJ databases">
        <title>The novel representative of Negativicutes class, Anaeroselena agilis gen. nov. sp. nov.</title>
        <authorList>
            <person name="Prokofeva M.I."/>
            <person name="Elcheninov A.G."/>
            <person name="Klyukina A."/>
            <person name="Kublanov I.V."/>
            <person name="Frolov E.N."/>
            <person name="Podosokorskaya O.A."/>
        </authorList>
    </citation>
    <scope>NUCLEOTIDE SEQUENCE [LARGE SCALE GENOMIC DNA]</scope>
    <source>
        <strain evidence="1 2">4137-cl</strain>
    </source>
</reference>
<proteinExistence type="predicted"/>
<keyword evidence="2" id="KW-1185">Reference proteome</keyword>
<evidence type="ECO:0000313" key="2">
    <source>
        <dbReference type="Proteomes" id="UP001254848"/>
    </source>
</evidence>
<dbReference type="NCBIfam" id="NF041239">
    <property type="entry name" value="Moor_selen_rel"/>
    <property type="match status" value="1"/>
</dbReference>
<organism evidence="1 2">
    <name type="scientific">Anaeroselena agilis</name>
    <dbReference type="NCBI Taxonomy" id="3063788"/>
    <lineage>
        <taxon>Bacteria</taxon>
        <taxon>Bacillati</taxon>
        <taxon>Bacillota</taxon>
        <taxon>Negativicutes</taxon>
        <taxon>Acetonemataceae</taxon>
        <taxon>Anaeroselena</taxon>
    </lineage>
</organism>
<dbReference type="RefSeq" id="WP_413778669.1">
    <property type="nucleotide sequence ID" value="NZ_JAUOZS010000001.1"/>
</dbReference>
<dbReference type="EMBL" id="JAUOZS010000001">
    <property type="protein sequence ID" value="MDT8900111.1"/>
    <property type="molecule type" value="Genomic_DNA"/>
</dbReference>
<name>A0ABU3NWA3_9FIRM</name>
<dbReference type="Proteomes" id="UP001254848">
    <property type="component" value="Unassembled WGS sequence"/>
</dbReference>
<evidence type="ECO:0000313" key="1">
    <source>
        <dbReference type="EMBL" id="MDT8900111.1"/>
    </source>
</evidence>
<dbReference type="InterPro" id="IPR049744">
    <property type="entry name" value="CC/Se_fam"/>
</dbReference>
<comment type="caution">
    <text evidence="1">The sequence shown here is derived from an EMBL/GenBank/DDBJ whole genome shotgun (WGS) entry which is preliminary data.</text>
</comment>
<protein>
    <submittedName>
        <fullName evidence="1">CC/Se motif family (Seleno)protein</fullName>
    </submittedName>
</protein>
<accession>A0ABU3NWA3</accession>